<dbReference type="SUPFAM" id="SSF47113">
    <property type="entry name" value="Histone-fold"/>
    <property type="match status" value="1"/>
</dbReference>
<dbReference type="GO" id="GO:0046982">
    <property type="term" value="F:protein heterodimerization activity"/>
    <property type="evidence" value="ECO:0007669"/>
    <property type="project" value="InterPro"/>
</dbReference>
<dbReference type="GeneID" id="119728543"/>
<dbReference type="GO" id="GO:0000278">
    <property type="term" value="P:mitotic cell cycle"/>
    <property type="evidence" value="ECO:0007669"/>
    <property type="project" value="InterPro"/>
</dbReference>
<dbReference type="RefSeq" id="XP_038056751.1">
    <property type="nucleotide sequence ID" value="XM_038200823.1"/>
</dbReference>
<dbReference type="EnsemblMetazoa" id="XM_038200823.1">
    <property type="protein sequence ID" value="XP_038056751.1"/>
    <property type="gene ID" value="LOC119728543"/>
</dbReference>
<dbReference type="GO" id="GO:0005654">
    <property type="term" value="C:nucleoplasm"/>
    <property type="evidence" value="ECO:0007669"/>
    <property type="project" value="TreeGrafter"/>
</dbReference>
<evidence type="ECO:0000256" key="1">
    <source>
        <dbReference type="ARBA" id="ARBA00004123"/>
    </source>
</evidence>
<dbReference type="Proteomes" id="UP000887568">
    <property type="component" value="Unplaced"/>
</dbReference>
<dbReference type="GO" id="GO:0051382">
    <property type="term" value="P:kinetochore assembly"/>
    <property type="evidence" value="ECO:0007669"/>
    <property type="project" value="InterPro"/>
</dbReference>
<dbReference type="CDD" id="cd13732">
    <property type="entry name" value="HFD_CENP-W"/>
    <property type="match status" value="1"/>
</dbReference>
<reference evidence="8" key="1">
    <citation type="submission" date="2022-11" db="UniProtKB">
        <authorList>
            <consortium name="EnsemblMetazoa"/>
        </authorList>
    </citation>
    <scope>IDENTIFICATION</scope>
</reference>
<evidence type="ECO:0000256" key="2">
    <source>
        <dbReference type="ARBA" id="ARBA00004629"/>
    </source>
</evidence>
<keyword evidence="9" id="KW-1185">Reference proteome</keyword>
<comment type="subcellular location">
    <subcellularLocation>
        <location evidence="2">Chromosome</location>
        <location evidence="2">Centromere</location>
        <location evidence="2">Kinetochore</location>
    </subcellularLocation>
    <subcellularLocation>
        <location evidence="1">Nucleus</location>
    </subcellularLocation>
</comment>
<protein>
    <recommendedName>
        <fullName evidence="10">Transcription factor CBF/NF-Y/archaeal histone domain-containing protein</fullName>
    </recommendedName>
</protein>
<comment type="similarity">
    <text evidence="7">Belongs to the CENP-W/WIP1 family.</text>
</comment>
<organism evidence="8 9">
    <name type="scientific">Patiria miniata</name>
    <name type="common">Bat star</name>
    <name type="synonym">Asterina miniata</name>
    <dbReference type="NCBI Taxonomy" id="46514"/>
    <lineage>
        <taxon>Eukaryota</taxon>
        <taxon>Metazoa</taxon>
        <taxon>Echinodermata</taxon>
        <taxon>Eleutherozoa</taxon>
        <taxon>Asterozoa</taxon>
        <taxon>Asteroidea</taxon>
        <taxon>Valvatacea</taxon>
        <taxon>Valvatida</taxon>
        <taxon>Asterinidae</taxon>
        <taxon>Patiria</taxon>
    </lineage>
</organism>
<evidence type="ECO:0008006" key="10">
    <source>
        <dbReference type="Google" id="ProtNLM"/>
    </source>
</evidence>
<dbReference type="OrthoDB" id="2543597at2759"/>
<dbReference type="InterPro" id="IPR052484">
    <property type="entry name" value="CENP-W/WIP1"/>
</dbReference>
<evidence type="ECO:0000256" key="5">
    <source>
        <dbReference type="ARBA" id="ARBA00023242"/>
    </source>
</evidence>
<dbReference type="Pfam" id="PF15510">
    <property type="entry name" value="CENP-W"/>
    <property type="match status" value="1"/>
</dbReference>
<dbReference type="InterPro" id="IPR028847">
    <property type="entry name" value="CENP-W"/>
</dbReference>
<dbReference type="Gene3D" id="1.10.20.10">
    <property type="entry name" value="Histone, subunit A"/>
    <property type="match status" value="1"/>
</dbReference>
<sequence>MKRKFPRSKVKTIIKKTQPNVRLGKNADLLIFLDYMMFIKRLATEANIAAQEQKENTLTAAHVNSVLKDVLKGMRG</sequence>
<dbReference type="InterPro" id="IPR009072">
    <property type="entry name" value="Histone-fold"/>
</dbReference>
<dbReference type="AlphaFoldDB" id="A0A914A098"/>
<evidence type="ECO:0000313" key="8">
    <source>
        <dbReference type="EnsemblMetazoa" id="XP_038056751.1"/>
    </source>
</evidence>
<name>A0A914A098_PATMI</name>
<dbReference type="GO" id="GO:0000776">
    <property type="term" value="C:kinetochore"/>
    <property type="evidence" value="ECO:0007669"/>
    <property type="project" value="UniProtKB-KW"/>
</dbReference>
<accession>A0A914A098</accession>
<evidence type="ECO:0000256" key="3">
    <source>
        <dbReference type="ARBA" id="ARBA00022454"/>
    </source>
</evidence>
<evidence type="ECO:0000256" key="4">
    <source>
        <dbReference type="ARBA" id="ARBA00022838"/>
    </source>
</evidence>
<keyword evidence="4" id="KW-0995">Kinetochore</keyword>
<dbReference type="GO" id="GO:0007059">
    <property type="term" value="P:chromosome segregation"/>
    <property type="evidence" value="ECO:0007669"/>
    <property type="project" value="TreeGrafter"/>
</dbReference>
<dbReference type="PANTHER" id="PTHR34832">
    <property type="entry name" value="CENTROMERE PROTEIN W"/>
    <property type="match status" value="1"/>
</dbReference>
<proteinExistence type="inferred from homology"/>
<dbReference type="GO" id="GO:0003677">
    <property type="term" value="F:DNA binding"/>
    <property type="evidence" value="ECO:0007669"/>
    <property type="project" value="InterPro"/>
</dbReference>
<dbReference type="PANTHER" id="PTHR34832:SF1">
    <property type="entry name" value="CENTROMERE PROTEIN W"/>
    <property type="match status" value="1"/>
</dbReference>
<keyword evidence="5" id="KW-0539">Nucleus</keyword>
<evidence type="ECO:0000256" key="7">
    <source>
        <dbReference type="ARBA" id="ARBA00038432"/>
    </source>
</evidence>
<keyword evidence="3" id="KW-0158">Chromosome</keyword>
<dbReference type="OMA" id="IKVHHVK"/>
<keyword evidence="6" id="KW-0137">Centromere</keyword>
<evidence type="ECO:0000256" key="6">
    <source>
        <dbReference type="ARBA" id="ARBA00023328"/>
    </source>
</evidence>
<evidence type="ECO:0000313" key="9">
    <source>
        <dbReference type="Proteomes" id="UP000887568"/>
    </source>
</evidence>